<dbReference type="EMBL" id="JAJAQI010000018">
    <property type="protein sequence ID" value="MCB4822695.1"/>
    <property type="molecule type" value="Genomic_DNA"/>
</dbReference>
<accession>A0A9X1IGL5</accession>
<keyword evidence="3" id="KW-1185">Reference proteome</keyword>
<name>A0A9X1IGL5_9PROT</name>
<sequence>MYAIAFDLDQEALRNHYPGANPNNAYGDIARVLTERGFWRQQGSVYFSNNPNPVQCFLAIQDVQAKHPWFRAVVRDMRMLRIEENNDLLPILGQSELPLGRPPRKRPDVGEFKLN</sequence>
<evidence type="ECO:0000313" key="3">
    <source>
        <dbReference type="Proteomes" id="UP001139311"/>
    </source>
</evidence>
<dbReference type="AlphaFoldDB" id="A0A9X1IGL5"/>
<comment type="caution">
    <text evidence="2">The sequence shown here is derived from an EMBL/GenBank/DDBJ whole genome shotgun (WGS) entry which is preliminary data.</text>
</comment>
<proteinExistence type="predicted"/>
<dbReference type="Proteomes" id="UP001139311">
    <property type="component" value="Unassembled WGS sequence"/>
</dbReference>
<evidence type="ECO:0000313" key="2">
    <source>
        <dbReference type="EMBL" id="MCB4822695.1"/>
    </source>
</evidence>
<reference evidence="2" key="1">
    <citation type="submission" date="2021-10" db="EMBL/GenBank/DDBJ databases">
        <title>Roseicella aerolatum sp. nov., isolated from aerosols of e-waste dismantling site.</title>
        <authorList>
            <person name="Qin T."/>
        </authorList>
    </citation>
    <scope>NUCLEOTIDE SEQUENCE</scope>
    <source>
        <strain evidence="2">GB24</strain>
    </source>
</reference>
<feature type="compositionally biased region" description="Basic and acidic residues" evidence="1">
    <location>
        <begin position="105"/>
        <end position="115"/>
    </location>
</feature>
<protein>
    <submittedName>
        <fullName evidence="2">Uncharacterized protein</fullName>
    </submittedName>
</protein>
<organism evidence="2 3">
    <name type="scientific">Roseicella aerolata</name>
    <dbReference type="NCBI Taxonomy" id="2883479"/>
    <lineage>
        <taxon>Bacteria</taxon>
        <taxon>Pseudomonadati</taxon>
        <taxon>Pseudomonadota</taxon>
        <taxon>Alphaproteobacteria</taxon>
        <taxon>Acetobacterales</taxon>
        <taxon>Roseomonadaceae</taxon>
        <taxon>Roseicella</taxon>
    </lineage>
</organism>
<evidence type="ECO:0000256" key="1">
    <source>
        <dbReference type="SAM" id="MobiDB-lite"/>
    </source>
</evidence>
<gene>
    <name evidence="2" type="ORF">LHA35_13220</name>
</gene>
<dbReference type="RefSeq" id="WP_226608746.1">
    <property type="nucleotide sequence ID" value="NZ_JAJAQI010000018.1"/>
</dbReference>
<feature type="region of interest" description="Disordered" evidence="1">
    <location>
        <begin position="93"/>
        <end position="115"/>
    </location>
</feature>
<dbReference type="Gene3D" id="3.30.70.240">
    <property type="match status" value="1"/>
</dbReference>